<evidence type="ECO:0000256" key="1">
    <source>
        <dbReference type="ARBA" id="ARBA00022771"/>
    </source>
</evidence>
<evidence type="ECO:0000313" key="8">
    <source>
        <dbReference type="Proteomes" id="UP000663828"/>
    </source>
</evidence>
<evidence type="ECO:0000256" key="3">
    <source>
        <dbReference type="PROSITE-ProRule" id="PRU00175"/>
    </source>
</evidence>
<dbReference type="GO" id="GO:0008270">
    <property type="term" value="F:zinc ion binding"/>
    <property type="evidence" value="ECO:0007669"/>
    <property type="project" value="UniProtKB-KW"/>
</dbReference>
<feature type="chain" id="PRO_5033022431" evidence="4">
    <location>
        <begin position="32"/>
        <end position="344"/>
    </location>
</feature>
<proteinExistence type="predicted"/>
<evidence type="ECO:0000256" key="2">
    <source>
        <dbReference type="ARBA" id="ARBA00022833"/>
    </source>
</evidence>
<evidence type="ECO:0000313" key="7">
    <source>
        <dbReference type="EMBL" id="CAF0753082.1"/>
    </source>
</evidence>
<keyword evidence="1 3" id="KW-0863">Zinc-finger</keyword>
<sequence>MTRAMDFINVLKISIRQLFIVLLMLPKPNNAYDCKQCFMLGDCFRKQVKYVKPKYIFYRNDWHHLLVGNCNSNQSQCCARCALDFLSKGCMDEELSVLKSIYLEDLEIDSGDPTTITITIFSNGDENDLDQDKRLLRITFVAELPSTYPDTDSPKITLCRSRGLTDEQLDELNSSITTCLQSNLGSCVLYECIELIRSKLSSYDLPFESCAICLTSMTDRNEIIKTNCHHFYHKTCLKPYVDMRKTELEEKYRELKNNGFYIERDFRQDIEDPVCRQILSSHVIEQLPDTSTIETVSSEEHQELIHQLSPHVRQWQERTQALFQQQKEKGGIIDLDKNQEMIFT</sequence>
<dbReference type="InterPro" id="IPR013083">
    <property type="entry name" value="Znf_RING/FYVE/PHD"/>
</dbReference>
<evidence type="ECO:0000259" key="6">
    <source>
        <dbReference type="PROSITE" id="PS50908"/>
    </source>
</evidence>
<keyword evidence="1 3" id="KW-0479">Metal-binding</keyword>
<name>A0A813PLW1_ADIRI</name>
<protein>
    <submittedName>
        <fullName evidence="7">Uncharacterized protein</fullName>
    </submittedName>
</protein>
<dbReference type="PROSITE" id="PS50908">
    <property type="entry name" value="RWD"/>
    <property type="match status" value="1"/>
</dbReference>
<evidence type="ECO:0000256" key="4">
    <source>
        <dbReference type="SAM" id="SignalP"/>
    </source>
</evidence>
<dbReference type="InterPro" id="IPR001841">
    <property type="entry name" value="Znf_RING"/>
</dbReference>
<organism evidence="7 8">
    <name type="scientific">Adineta ricciae</name>
    <name type="common">Rotifer</name>
    <dbReference type="NCBI Taxonomy" id="249248"/>
    <lineage>
        <taxon>Eukaryota</taxon>
        <taxon>Metazoa</taxon>
        <taxon>Spiralia</taxon>
        <taxon>Gnathifera</taxon>
        <taxon>Rotifera</taxon>
        <taxon>Eurotatoria</taxon>
        <taxon>Bdelloidea</taxon>
        <taxon>Adinetida</taxon>
        <taxon>Adinetidae</taxon>
        <taxon>Adineta</taxon>
    </lineage>
</organism>
<dbReference type="Proteomes" id="UP000663828">
    <property type="component" value="Unassembled WGS sequence"/>
</dbReference>
<dbReference type="GO" id="GO:0061630">
    <property type="term" value="F:ubiquitin protein ligase activity"/>
    <property type="evidence" value="ECO:0007669"/>
    <property type="project" value="InterPro"/>
</dbReference>
<dbReference type="Pfam" id="PF05773">
    <property type="entry name" value="RWD"/>
    <property type="match status" value="1"/>
</dbReference>
<dbReference type="InterPro" id="IPR016135">
    <property type="entry name" value="UBQ-conjugating_enzyme/RWD"/>
</dbReference>
<keyword evidence="8" id="KW-1185">Reference proteome</keyword>
<dbReference type="Gene3D" id="3.30.40.10">
    <property type="entry name" value="Zinc/RING finger domain, C3HC4 (zinc finger)"/>
    <property type="match status" value="1"/>
</dbReference>
<dbReference type="PANTHER" id="PTHR13198:SF4">
    <property type="entry name" value="E3 UBIQUITIN-PROTEIN LIGASE RNF25"/>
    <property type="match status" value="1"/>
</dbReference>
<feature type="domain" description="RWD" evidence="6">
    <location>
        <begin position="93"/>
        <end position="203"/>
    </location>
</feature>
<dbReference type="CDD" id="cd23818">
    <property type="entry name" value="RWD_RNF25"/>
    <property type="match status" value="1"/>
</dbReference>
<dbReference type="InterPro" id="IPR039133">
    <property type="entry name" value="RNF25"/>
</dbReference>
<dbReference type="Pfam" id="PF13639">
    <property type="entry name" value="zf-RING_2"/>
    <property type="match status" value="1"/>
</dbReference>
<dbReference type="Gene3D" id="3.10.110.10">
    <property type="entry name" value="Ubiquitin Conjugating Enzyme"/>
    <property type="match status" value="1"/>
</dbReference>
<gene>
    <name evidence="7" type="ORF">XAT740_LOCUS530</name>
</gene>
<dbReference type="EMBL" id="CAJNOR010000015">
    <property type="protein sequence ID" value="CAF0753082.1"/>
    <property type="molecule type" value="Genomic_DNA"/>
</dbReference>
<accession>A0A813PLW1</accession>
<dbReference type="SUPFAM" id="SSF54495">
    <property type="entry name" value="UBC-like"/>
    <property type="match status" value="1"/>
</dbReference>
<keyword evidence="4" id="KW-0732">Signal</keyword>
<dbReference type="GO" id="GO:0016567">
    <property type="term" value="P:protein ubiquitination"/>
    <property type="evidence" value="ECO:0007669"/>
    <property type="project" value="TreeGrafter"/>
</dbReference>
<reference evidence="7" key="1">
    <citation type="submission" date="2021-02" db="EMBL/GenBank/DDBJ databases">
        <authorList>
            <person name="Nowell W R."/>
        </authorList>
    </citation>
    <scope>NUCLEOTIDE SEQUENCE</scope>
</reference>
<feature type="domain" description="RING-type" evidence="5">
    <location>
        <begin position="210"/>
        <end position="276"/>
    </location>
</feature>
<evidence type="ECO:0000259" key="5">
    <source>
        <dbReference type="PROSITE" id="PS50089"/>
    </source>
</evidence>
<keyword evidence="2" id="KW-0862">Zinc</keyword>
<dbReference type="SUPFAM" id="SSF57850">
    <property type="entry name" value="RING/U-box"/>
    <property type="match status" value="1"/>
</dbReference>
<dbReference type="AlphaFoldDB" id="A0A813PLW1"/>
<feature type="signal peptide" evidence="4">
    <location>
        <begin position="1"/>
        <end position="31"/>
    </location>
</feature>
<dbReference type="InterPro" id="IPR006575">
    <property type="entry name" value="RWD_dom"/>
</dbReference>
<dbReference type="SMART" id="SM00591">
    <property type="entry name" value="RWD"/>
    <property type="match status" value="1"/>
</dbReference>
<dbReference type="PANTHER" id="PTHR13198">
    <property type="entry name" value="RING FINGER PROTEIN 25"/>
    <property type="match status" value="1"/>
</dbReference>
<dbReference type="PROSITE" id="PS50089">
    <property type="entry name" value="ZF_RING_2"/>
    <property type="match status" value="1"/>
</dbReference>
<dbReference type="GO" id="GO:0005634">
    <property type="term" value="C:nucleus"/>
    <property type="evidence" value="ECO:0007669"/>
    <property type="project" value="TreeGrafter"/>
</dbReference>
<comment type="caution">
    <text evidence="7">The sequence shown here is derived from an EMBL/GenBank/DDBJ whole genome shotgun (WGS) entry which is preliminary data.</text>
</comment>